<keyword evidence="3" id="KW-0479">Metal-binding</keyword>
<dbReference type="PROSITE" id="PS51379">
    <property type="entry name" value="4FE4S_FER_2"/>
    <property type="match status" value="1"/>
</dbReference>
<dbReference type="Gene3D" id="2.60.40.10">
    <property type="entry name" value="Immunoglobulins"/>
    <property type="match status" value="1"/>
</dbReference>
<dbReference type="NCBIfam" id="TIGR02745">
    <property type="entry name" value="ccoG_rdxA_fixG"/>
    <property type="match status" value="1"/>
</dbReference>
<evidence type="ECO:0000256" key="4">
    <source>
        <dbReference type="ARBA" id="ARBA00022982"/>
    </source>
</evidence>
<evidence type="ECO:0000259" key="9">
    <source>
        <dbReference type="PROSITE" id="PS51379"/>
    </source>
</evidence>
<feature type="transmembrane region" description="Helical" evidence="8">
    <location>
        <begin position="98"/>
        <end position="119"/>
    </location>
</feature>
<proteinExistence type="predicted"/>
<dbReference type="InterPro" id="IPR009051">
    <property type="entry name" value="Helical_ferredxn"/>
</dbReference>
<feature type="region of interest" description="Disordered" evidence="7">
    <location>
        <begin position="1"/>
        <end position="28"/>
    </location>
</feature>
<dbReference type="SUPFAM" id="SSF54862">
    <property type="entry name" value="4Fe-4S ferredoxins"/>
    <property type="match status" value="1"/>
</dbReference>
<dbReference type="Pfam" id="PF12801">
    <property type="entry name" value="Fer4_5"/>
    <property type="match status" value="1"/>
</dbReference>
<comment type="caution">
    <text evidence="10">The sequence shown here is derived from an EMBL/GenBank/DDBJ whole genome shotgun (WGS) entry which is preliminary data.</text>
</comment>
<dbReference type="Gene3D" id="1.10.1060.10">
    <property type="entry name" value="Alpha-helical ferredoxin"/>
    <property type="match status" value="1"/>
</dbReference>
<keyword evidence="8" id="KW-0472">Membrane</keyword>
<evidence type="ECO:0000256" key="3">
    <source>
        <dbReference type="ARBA" id="ARBA00022723"/>
    </source>
</evidence>
<dbReference type="PROSITE" id="PS00198">
    <property type="entry name" value="4FE4S_FER_1"/>
    <property type="match status" value="1"/>
</dbReference>
<dbReference type="InterPro" id="IPR032879">
    <property type="entry name" value="FixG_C"/>
</dbReference>
<protein>
    <submittedName>
        <fullName evidence="10">Cytochrome c oxidase accessory protein FixG</fullName>
    </submittedName>
</protein>
<dbReference type="Pfam" id="PF11614">
    <property type="entry name" value="FixG_C"/>
    <property type="match status" value="1"/>
</dbReference>
<evidence type="ECO:0000256" key="5">
    <source>
        <dbReference type="ARBA" id="ARBA00023004"/>
    </source>
</evidence>
<evidence type="ECO:0000256" key="2">
    <source>
        <dbReference type="ARBA" id="ARBA00022485"/>
    </source>
</evidence>
<keyword evidence="8" id="KW-1133">Transmembrane helix</keyword>
<dbReference type="PANTHER" id="PTHR30176:SF3">
    <property type="entry name" value="FERREDOXIN-TYPE PROTEIN NAPH"/>
    <property type="match status" value="1"/>
</dbReference>
<dbReference type="InterPro" id="IPR017896">
    <property type="entry name" value="4Fe4S_Fe-S-bd"/>
</dbReference>
<dbReference type="InterPro" id="IPR014116">
    <property type="entry name" value="Cyt_c_oxidase_cbb3_FixG"/>
</dbReference>
<dbReference type="Proteomes" id="UP000781958">
    <property type="component" value="Unassembled WGS sequence"/>
</dbReference>
<sequence length="496" mass="54056">MQKLARSPVAGSGTSAPPPSPPPPPPLYASHKKIHPKAVRGRFRRIKWALTTALLALFLVLPWLRWDRGAGVPDQAVLLDLDAQRFYLFAVELWPQHIYYFTGAMILAAFGLFLATALAGRVWCGYSCPQTVWTDLYVRVEEWIEGDRGARIRLDNGPRDARWFAKKAAKHAVWLLIALATGATAIFYFVDAPGYVGDLARLQPSMLASGWILFMAACTYAMAGFMREQMCVYVCPWPRIQAALLDEESLVVTYQDWRGEGRAPLRKDQEWEARKSTGLGDCIDCNACVHVCPTGIDIRDGIQMDCISCGLCIDACNDVMARIGRPGDLIRYDTQSAQAAKAAARKPDPYRLVRPRTVVYTLLMVVVGGVMAWSLALKPAAGLSVLRDRAPLYVALSGGELQNSYTVKIANMTRQPQAYRLTLSGIAGAVLTGAGVDGPEGAELDLTAAPDTVQTYRVHVRVPRSAVAAVSTPVVFTLTDTAEGAAQKAATVFLGP</sequence>
<dbReference type="InterPro" id="IPR013783">
    <property type="entry name" value="Ig-like_fold"/>
</dbReference>
<keyword evidence="1" id="KW-0813">Transport</keyword>
<dbReference type="EMBL" id="JAGINP010000024">
    <property type="protein sequence ID" value="MBP2295826.1"/>
    <property type="molecule type" value="Genomic_DNA"/>
</dbReference>
<dbReference type="InterPro" id="IPR051684">
    <property type="entry name" value="Electron_Trans/Redox"/>
</dbReference>
<feature type="transmembrane region" description="Helical" evidence="8">
    <location>
        <begin position="202"/>
        <end position="223"/>
    </location>
</feature>
<organism evidence="10 11">
    <name type="scientific">Azospirillum rugosum</name>
    <dbReference type="NCBI Taxonomy" id="416170"/>
    <lineage>
        <taxon>Bacteria</taxon>
        <taxon>Pseudomonadati</taxon>
        <taxon>Pseudomonadota</taxon>
        <taxon>Alphaproteobacteria</taxon>
        <taxon>Rhodospirillales</taxon>
        <taxon>Azospirillaceae</taxon>
        <taxon>Azospirillum</taxon>
    </lineage>
</organism>
<feature type="transmembrane region" description="Helical" evidence="8">
    <location>
        <begin position="46"/>
        <end position="64"/>
    </location>
</feature>
<dbReference type="InterPro" id="IPR017900">
    <property type="entry name" value="4Fe4S_Fe_S_CS"/>
</dbReference>
<accession>A0ABS4STE2</accession>
<reference evidence="10 11" key="1">
    <citation type="submission" date="2021-03" db="EMBL/GenBank/DDBJ databases">
        <title>Genomic Encyclopedia of Type Strains, Phase III (KMG-III): the genomes of soil and plant-associated and newly described type strains.</title>
        <authorList>
            <person name="Whitman W."/>
        </authorList>
    </citation>
    <scope>NUCLEOTIDE SEQUENCE [LARGE SCALE GENOMIC DNA]</scope>
    <source>
        <strain evidence="10 11">IMMIB AFH-6</strain>
    </source>
</reference>
<keyword evidence="8" id="KW-0812">Transmembrane</keyword>
<evidence type="ECO:0000313" key="10">
    <source>
        <dbReference type="EMBL" id="MBP2295826.1"/>
    </source>
</evidence>
<evidence type="ECO:0000256" key="1">
    <source>
        <dbReference type="ARBA" id="ARBA00022448"/>
    </source>
</evidence>
<evidence type="ECO:0000313" key="11">
    <source>
        <dbReference type="Proteomes" id="UP000781958"/>
    </source>
</evidence>
<feature type="transmembrane region" description="Helical" evidence="8">
    <location>
        <begin position="358"/>
        <end position="377"/>
    </location>
</feature>
<evidence type="ECO:0000256" key="7">
    <source>
        <dbReference type="SAM" id="MobiDB-lite"/>
    </source>
</evidence>
<feature type="compositionally biased region" description="Pro residues" evidence="7">
    <location>
        <begin position="16"/>
        <end position="27"/>
    </location>
</feature>
<dbReference type="RefSeq" id="WP_209770444.1">
    <property type="nucleotide sequence ID" value="NZ_JAGINP010000024.1"/>
</dbReference>
<feature type="transmembrane region" description="Helical" evidence="8">
    <location>
        <begin position="172"/>
        <end position="190"/>
    </location>
</feature>
<keyword evidence="2" id="KW-0004">4Fe-4S</keyword>
<keyword evidence="5" id="KW-0408">Iron</keyword>
<keyword evidence="6" id="KW-0411">Iron-sulfur</keyword>
<evidence type="ECO:0000256" key="6">
    <source>
        <dbReference type="ARBA" id="ARBA00023014"/>
    </source>
</evidence>
<name>A0ABS4STE2_9PROT</name>
<keyword evidence="4" id="KW-0249">Electron transport</keyword>
<gene>
    <name evidence="10" type="ORF">J2851_005639</name>
</gene>
<keyword evidence="11" id="KW-1185">Reference proteome</keyword>
<feature type="domain" description="4Fe-4S ferredoxin-type" evidence="9">
    <location>
        <begin position="273"/>
        <end position="301"/>
    </location>
</feature>
<dbReference type="PANTHER" id="PTHR30176">
    <property type="entry name" value="FERREDOXIN-TYPE PROTEIN NAPH"/>
    <property type="match status" value="1"/>
</dbReference>
<evidence type="ECO:0000256" key="8">
    <source>
        <dbReference type="SAM" id="Phobius"/>
    </source>
</evidence>
<dbReference type="Pfam" id="PF13746">
    <property type="entry name" value="Fer4_18"/>
    <property type="match status" value="1"/>
</dbReference>